<keyword evidence="9" id="KW-1185">Reference proteome</keyword>
<feature type="domain" description="Alpha-L-rhamnosidase concanavalin-like" evidence="4">
    <location>
        <begin position="301"/>
        <end position="398"/>
    </location>
</feature>
<dbReference type="Pfam" id="PF05592">
    <property type="entry name" value="Bac_rhamnosid"/>
    <property type="match status" value="1"/>
</dbReference>
<dbReference type="PANTHER" id="PTHR33307:SF6">
    <property type="entry name" value="ALPHA-RHAMNOSIDASE (EUROFUNG)-RELATED"/>
    <property type="match status" value="1"/>
</dbReference>
<dbReference type="GO" id="GO:0005975">
    <property type="term" value="P:carbohydrate metabolic process"/>
    <property type="evidence" value="ECO:0007669"/>
    <property type="project" value="InterPro"/>
</dbReference>
<name>A0AAU9DDP6_9LACO</name>
<dbReference type="Gene3D" id="1.50.10.10">
    <property type="match status" value="1"/>
</dbReference>
<dbReference type="KEGG" id="xap:XA3_13930"/>
<dbReference type="GO" id="GO:0030596">
    <property type="term" value="F:alpha-L-rhamnosidase activity"/>
    <property type="evidence" value="ECO:0007669"/>
    <property type="project" value="UniProtKB-EC"/>
</dbReference>
<dbReference type="Pfam" id="PF17389">
    <property type="entry name" value="Bac_rhamnosid6H"/>
    <property type="match status" value="1"/>
</dbReference>
<dbReference type="EC" id="3.2.1.40" evidence="2"/>
<gene>
    <name evidence="8" type="ORF">XA3_13930</name>
</gene>
<dbReference type="Proteomes" id="UP001321861">
    <property type="component" value="Chromosome"/>
</dbReference>
<dbReference type="Pfam" id="PF08531">
    <property type="entry name" value="Bac_rhamnosid_N"/>
    <property type="match status" value="1"/>
</dbReference>
<dbReference type="RefSeq" id="WP_317634772.1">
    <property type="nucleotide sequence ID" value="NZ_AP026802.1"/>
</dbReference>
<evidence type="ECO:0000313" key="9">
    <source>
        <dbReference type="Proteomes" id="UP001321861"/>
    </source>
</evidence>
<dbReference type="InterPro" id="IPR012341">
    <property type="entry name" value="6hp_glycosidase-like_sf"/>
</dbReference>
<dbReference type="AlphaFoldDB" id="A0AAU9DDP6"/>
<feature type="domain" description="Alpha-L-rhamnosidase six-hairpin glycosidase" evidence="6">
    <location>
        <begin position="404"/>
        <end position="750"/>
    </location>
</feature>
<dbReference type="Pfam" id="PF17390">
    <property type="entry name" value="Bac_rhamnosid_C"/>
    <property type="match status" value="1"/>
</dbReference>
<dbReference type="PANTHER" id="PTHR33307">
    <property type="entry name" value="ALPHA-RHAMNOSIDASE (EUROFUNG)"/>
    <property type="match status" value="1"/>
</dbReference>
<dbReference type="Pfam" id="PF25788">
    <property type="entry name" value="Ig_Rha78A_N"/>
    <property type="match status" value="1"/>
</dbReference>
<dbReference type="InterPro" id="IPR013737">
    <property type="entry name" value="Bac_rhamnosid_N"/>
</dbReference>
<dbReference type="EMBL" id="AP026802">
    <property type="protein sequence ID" value="BDR58952.1"/>
    <property type="molecule type" value="Genomic_DNA"/>
</dbReference>
<dbReference type="Gene3D" id="2.60.120.260">
    <property type="entry name" value="Galactose-binding domain-like"/>
    <property type="match status" value="2"/>
</dbReference>
<feature type="domain" description="Bacterial alpha-L-rhamnosidase N-terminal" evidence="5">
    <location>
        <begin position="133"/>
        <end position="266"/>
    </location>
</feature>
<evidence type="ECO:0000259" key="6">
    <source>
        <dbReference type="Pfam" id="PF17389"/>
    </source>
</evidence>
<dbReference type="PIRSF" id="PIRSF010631">
    <property type="entry name" value="A-rhamnsds"/>
    <property type="match status" value="1"/>
</dbReference>
<evidence type="ECO:0000256" key="1">
    <source>
        <dbReference type="ARBA" id="ARBA00001445"/>
    </source>
</evidence>
<proteinExistence type="predicted"/>
<evidence type="ECO:0000259" key="7">
    <source>
        <dbReference type="Pfam" id="PF17390"/>
    </source>
</evidence>
<dbReference type="InterPro" id="IPR013783">
    <property type="entry name" value="Ig-like_fold"/>
</dbReference>
<evidence type="ECO:0000259" key="4">
    <source>
        <dbReference type="Pfam" id="PF05592"/>
    </source>
</evidence>
<dbReference type="Gene3D" id="2.60.40.10">
    <property type="entry name" value="Immunoglobulins"/>
    <property type="match status" value="1"/>
</dbReference>
<evidence type="ECO:0000256" key="2">
    <source>
        <dbReference type="ARBA" id="ARBA00012652"/>
    </source>
</evidence>
<evidence type="ECO:0000313" key="8">
    <source>
        <dbReference type="EMBL" id="BDR58952.1"/>
    </source>
</evidence>
<evidence type="ECO:0000259" key="5">
    <source>
        <dbReference type="Pfam" id="PF08531"/>
    </source>
</evidence>
<dbReference type="InterPro" id="IPR008928">
    <property type="entry name" value="6-hairpin_glycosidase_sf"/>
</dbReference>
<keyword evidence="3" id="KW-0378">Hydrolase</keyword>
<organism evidence="8 9">
    <name type="scientific">Xylocopilactobacillus apicola</name>
    <dbReference type="NCBI Taxonomy" id="2932184"/>
    <lineage>
        <taxon>Bacteria</taxon>
        <taxon>Bacillati</taxon>
        <taxon>Bacillota</taxon>
        <taxon>Bacilli</taxon>
        <taxon>Lactobacillales</taxon>
        <taxon>Lactobacillaceae</taxon>
        <taxon>Xylocopilactobacillus</taxon>
    </lineage>
</organism>
<comment type="catalytic activity">
    <reaction evidence="1">
        <text>Hydrolysis of terminal non-reducing alpha-L-rhamnose residues in alpha-L-rhamnosides.</text>
        <dbReference type="EC" id="3.2.1.40"/>
    </reaction>
</comment>
<reference evidence="8 9" key="1">
    <citation type="journal article" date="2023" name="Microbiol. Spectr.">
        <title>Symbiosis of Carpenter Bees with Uncharacterized Lactic Acid Bacteria Showing NAD Auxotrophy.</title>
        <authorList>
            <person name="Kawasaki S."/>
            <person name="Ozawa K."/>
            <person name="Mori T."/>
            <person name="Yamamoto A."/>
            <person name="Ito M."/>
            <person name="Ohkuma M."/>
            <person name="Sakamoto M."/>
            <person name="Matsutani M."/>
        </authorList>
    </citation>
    <scope>NUCLEOTIDE SEQUENCE [LARGE SCALE GENOMIC DNA]</scope>
    <source>
        <strain evidence="8 9">XA3</strain>
    </source>
</reference>
<dbReference type="InterPro" id="IPR035398">
    <property type="entry name" value="Bac_rhamnosid_C"/>
</dbReference>
<evidence type="ECO:0000256" key="3">
    <source>
        <dbReference type="ARBA" id="ARBA00022801"/>
    </source>
</evidence>
<dbReference type="InterPro" id="IPR016007">
    <property type="entry name" value="Alpha_rhamnosid"/>
</dbReference>
<dbReference type="InterPro" id="IPR008902">
    <property type="entry name" value="Rhamnosid_concanavalin"/>
</dbReference>
<dbReference type="InterPro" id="IPR035396">
    <property type="entry name" value="Bac_rhamnosid6H"/>
</dbReference>
<accession>A0AAU9DDP6</accession>
<dbReference type="SUPFAM" id="SSF48208">
    <property type="entry name" value="Six-hairpin glycosidases"/>
    <property type="match status" value="1"/>
</dbReference>
<feature type="domain" description="Alpha-L-rhamnosidase C-terminal" evidence="7">
    <location>
        <begin position="752"/>
        <end position="823"/>
    </location>
</feature>
<protein>
    <recommendedName>
        <fullName evidence="2">alpha-L-rhamnosidase</fullName>
        <ecNumber evidence="2">3.2.1.40</ecNumber>
    </recommendedName>
</protein>
<sequence length="912" mass="104474">MQIYQMQINHFTNPIGFDFRDPTFTYKIKEASGKKLEAHKLEISIDPDFKQLIYTTEKESTTKSLFTNISLDLKPRTRYWWRVQAWSDTNEEAINVSWFETGKLDETWQSKWISPTNDKLRSAQLSYQFKCQKEVEKVRLYICGLGLYEATINEEKVSAEFLTPGYNNYDAWIQYQSYDITKMLETENEISVILGQGWYKGRFGFDGGSENIYGSRLALNAEIRIVYTDGSSDLIVTDDNWQASTGIIGENSIYYGEDQDETLANQSISLEEISGPTDKLHERLSAPVIVAEKMPVKSVINEPELLLDLGQNMVGWVTFKNRLPKGTTIKLEFAETLIHGKFYRDNLREARAAFVYTSNGDEKWVRPHFTFFGFRYVRITGWPENLTLNPDDFVGIVLTTEMQRTGWFETDNSAVNRLYQNILWSQKGNFLEVPTDCPQRDERMGWTGDAQIFSKTALYNADATAFYQKFGFDLETEQRTHGGAPTMTIPNVPSDLPAPETANGIWGDAAVVIPWNVYLASGDSRILRRQFKSMKAWLDYVATRPFENGLWVKDFQFGDWLALDGDDPTSPIGGTEAQFVANVYYLNSLRIASKTAQILGQSDPFKERAKNLKQAIRNEYFSPNGRFVQDTQTGYLLALHFDLVSASERFAMIEKLKARIQKDQYHLTTGFVGTPLLNPVLSDAGLDDLAYTLLLNDDYPSWLYEVKMGATTIWERWNSILPNGDMSPEGMNSLNHYAYGAVGSWLYEDVLGIKALDPGFSKIQVAPHVHWSIPRFSGSYLSPNGLIKVAFEVDKNNQVTINLTVPFNTEAHVRLPYHEENEKKMLLTAGDYEFKYQATTELRRSFDEKMTLKDILADPLTAVRFKERFEDHRISSEREVRHHANDSLADLKEQNLLTENELSEFLNNLREI</sequence>
<dbReference type="Gene3D" id="2.60.420.10">
    <property type="entry name" value="Maltose phosphorylase, domain 3"/>
    <property type="match status" value="1"/>
</dbReference>